<dbReference type="Proteomes" id="UP001231189">
    <property type="component" value="Unassembled WGS sequence"/>
</dbReference>
<dbReference type="GO" id="GO:0006457">
    <property type="term" value="P:protein folding"/>
    <property type="evidence" value="ECO:0007669"/>
    <property type="project" value="InterPro"/>
</dbReference>
<reference evidence="2" key="1">
    <citation type="submission" date="2023-07" db="EMBL/GenBank/DDBJ databases">
        <title>A chromosome-level genome assembly of Lolium multiflorum.</title>
        <authorList>
            <person name="Chen Y."/>
            <person name="Copetti D."/>
            <person name="Kolliker R."/>
            <person name="Studer B."/>
        </authorList>
    </citation>
    <scope>NUCLEOTIDE SEQUENCE</scope>
    <source>
        <strain evidence="2">02402/16</strain>
        <tissue evidence="2">Leaf</tissue>
    </source>
</reference>
<dbReference type="GO" id="GO:0051082">
    <property type="term" value="F:unfolded protein binding"/>
    <property type="evidence" value="ECO:0007669"/>
    <property type="project" value="InterPro"/>
</dbReference>
<accession>A0AAD8R5T8</accession>
<keyword evidence="3" id="KW-1185">Reference proteome</keyword>
<dbReference type="InterPro" id="IPR027413">
    <property type="entry name" value="GROEL-like_equatorial_sf"/>
</dbReference>
<dbReference type="PROSITE" id="PS00750">
    <property type="entry name" value="TCP1_1"/>
    <property type="match status" value="1"/>
</dbReference>
<gene>
    <name evidence="2" type="ORF">QYE76_020383</name>
</gene>
<comment type="similarity">
    <text evidence="1">Belongs to the TCP-1 chaperonin family.</text>
</comment>
<organism evidence="2 3">
    <name type="scientific">Lolium multiflorum</name>
    <name type="common">Italian ryegrass</name>
    <name type="synonym">Lolium perenne subsp. multiflorum</name>
    <dbReference type="NCBI Taxonomy" id="4521"/>
    <lineage>
        <taxon>Eukaryota</taxon>
        <taxon>Viridiplantae</taxon>
        <taxon>Streptophyta</taxon>
        <taxon>Embryophyta</taxon>
        <taxon>Tracheophyta</taxon>
        <taxon>Spermatophyta</taxon>
        <taxon>Magnoliopsida</taxon>
        <taxon>Liliopsida</taxon>
        <taxon>Poales</taxon>
        <taxon>Poaceae</taxon>
        <taxon>BOP clade</taxon>
        <taxon>Pooideae</taxon>
        <taxon>Poodae</taxon>
        <taxon>Poeae</taxon>
        <taxon>Poeae Chloroplast Group 2 (Poeae type)</taxon>
        <taxon>Loliodinae</taxon>
        <taxon>Loliinae</taxon>
        <taxon>Lolium</taxon>
    </lineage>
</organism>
<dbReference type="EMBL" id="JAUUTY010000006">
    <property type="protein sequence ID" value="KAK1614866.1"/>
    <property type="molecule type" value="Genomic_DNA"/>
</dbReference>
<protein>
    <submittedName>
        <fullName evidence="2">Uncharacterized protein</fullName>
    </submittedName>
</protein>
<dbReference type="AlphaFoldDB" id="A0AAD8R5T8"/>
<dbReference type="SUPFAM" id="SSF48592">
    <property type="entry name" value="GroEL equatorial domain-like"/>
    <property type="match status" value="1"/>
</dbReference>
<dbReference type="InterPro" id="IPR002194">
    <property type="entry name" value="Chaperonin_TCP-1_CS"/>
</dbReference>
<evidence type="ECO:0000313" key="2">
    <source>
        <dbReference type="EMBL" id="KAK1614866.1"/>
    </source>
</evidence>
<name>A0AAD8R5T8_LOLMU</name>
<proteinExistence type="inferred from homology"/>
<evidence type="ECO:0000256" key="1">
    <source>
        <dbReference type="ARBA" id="ARBA00008020"/>
    </source>
</evidence>
<evidence type="ECO:0000313" key="3">
    <source>
        <dbReference type="Proteomes" id="UP001231189"/>
    </source>
</evidence>
<sequence>MVLTRSFTWGSSFPHQQQIILLNDNEGTDTSERRRISACTAVAADLVRTELGPRGMEKLINDNNNKGNDSATITRLLGIVHSPPRSNLTSPSLRTPRYSIILPALLTLAVAVIAN</sequence>
<comment type="caution">
    <text evidence="2">The sequence shown here is derived from an EMBL/GenBank/DDBJ whole genome shotgun (WGS) entry which is preliminary data.</text>
</comment>
<dbReference type="GO" id="GO:0016887">
    <property type="term" value="F:ATP hydrolysis activity"/>
    <property type="evidence" value="ECO:0007669"/>
    <property type="project" value="InterPro"/>
</dbReference>
<dbReference type="Gene3D" id="1.10.560.10">
    <property type="entry name" value="GroEL-like equatorial domain"/>
    <property type="match status" value="1"/>
</dbReference>
<dbReference type="GO" id="GO:0005524">
    <property type="term" value="F:ATP binding"/>
    <property type="evidence" value="ECO:0007669"/>
    <property type="project" value="InterPro"/>
</dbReference>